<keyword evidence="1" id="KW-0678">Repressor</keyword>
<proteinExistence type="predicted"/>
<dbReference type="EMBL" id="BMZE01000004">
    <property type="protein sequence ID" value="GHA36564.1"/>
    <property type="molecule type" value="Genomic_DNA"/>
</dbReference>
<dbReference type="PROSITE" id="PS50932">
    <property type="entry name" value="HTH_LACI_2"/>
    <property type="match status" value="1"/>
</dbReference>
<dbReference type="Proteomes" id="UP000646579">
    <property type="component" value="Unassembled WGS sequence"/>
</dbReference>
<dbReference type="CDD" id="cd01392">
    <property type="entry name" value="HTH_LacI"/>
    <property type="match status" value="1"/>
</dbReference>
<dbReference type="InterPro" id="IPR010982">
    <property type="entry name" value="Lambda_DNA-bd_dom_sf"/>
</dbReference>
<dbReference type="RefSeq" id="WP_189427163.1">
    <property type="nucleotide sequence ID" value="NZ_BMZE01000004.1"/>
</dbReference>
<evidence type="ECO:0000313" key="6">
    <source>
        <dbReference type="EMBL" id="GHA36564.1"/>
    </source>
</evidence>
<dbReference type="InterPro" id="IPR028082">
    <property type="entry name" value="Peripla_BP_I"/>
</dbReference>
<dbReference type="SUPFAM" id="SSF47413">
    <property type="entry name" value="lambda repressor-like DNA-binding domains"/>
    <property type="match status" value="1"/>
</dbReference>
<dbReference type="InterPro" id="IPR046335">
    <property type="entry name" value="LacI/GalR-like_sensor"/>
</dbReference>
<reference evidence="6" key="2">
    <citation type="submission" date="2020-09" db="EMBL/GenBank/DDBJ databases">
        <authorList>
            <person name="Sun Q."/>
            <person name="Kim S."/>
        </authorList>
    </citation>
    <scope>NUCLEOTIDE SEQUENCE</scope>
    <source>
        <strain evidence="6">KCTC 32437</strain>
    </source>
</reference>
<feature type="domain" description="HTH lacI-type" evidence="5">
    <location>
        <begin position="13"/>
        <end position="66"/>
    </location>
</feature>
<gene>
    <name evidence="6" type="ORF">GCM10007989_35860</name>
</gene>
<dbReference type="Pfam" id="PF00356">
    <property type="entry name" value="LacI"/>
    <property type="match status" value="1"/>
</dbReference>
<dbReference type="InterPro" id="IPR000843">
    <property type="entry name" value="HTH_LacI"/>
</dbReference>
<dbReference type="Gene3D" id="1.10.260.40">
    <property type="entry name" value="lambda repressor-like DNA-binding domains"/>
    <property type="match status" value="1"/>
</dbReference>
<evidence type="ECO:0000256" key="2">
    <source>
        <dbReference type="ARBA" id="ARBA00023015"/>
    </source>
</evidence>
<accession>A0A918SD69</accession>
<keyword evidence="3" id="KW-0238">DNA-binding</keyword>
<evidence type="ECO:0000256" key="4">
    <source>
        <dbReference type="ARBA" id="ARBA00023163"/>
    </source>
</evidence>
<keyword evidence="2" id="KW-0805">Transcription regulation</keyword>
<dbReference type="CDD" id="cd06267">
    <property type="entry name" value="PBP1_LacI_sugar_binding-like"/>
    <property type="match status" value="1"/>
</dbReference>
<evidence type="ECO:0000256" key="1">
    <source>
        <dbReference type="ARBA" id="ARBA00022491"/>
    </source>
</evidence>
<comment type="caution">
    <text evidence="6">The sequence shown here is derived from an EMBL/GenBank/DDBJ whole genome shotgun (WGS) entry which is preliminary data.</text>
</comment>
<keyword evidence="7" id="KW-1185">Reference proteome</keyword>
<protein>
    <submittedName>
        <fullName evidence="6">LacI family transcriptional regulator</fullName>
    </submittedName>
</protein>
<dbReference type="Gene3D" id="3.40.50.2300">
    <property type="match status" value="2"/>
</dbReference>
<dbReference type="AlphaFoldDB" id="A0A918SD69"/>
<dbReference type="SMART" id="SM00354">
    <property type="entry name" value="HTH_LACI"/>
    <property type="match status" value="1"/>
</dbReference>
<dbReference type="GO" id="GO:0000976">
    <property type="term" value="F:transcription cis-regulatory region binding"/>
    <property type="evidence" value="ECO:0007669"/>
    <property type="project" value="TreeGrafter"/>
</dbReference>
<evidence type="ECO:0000256" key="3">
    <source>
        <dbReference type="ARBA" id="ARBA00023125"/>
    </source>
</evidence>
<reference evidence="6" key="1">
    <citation type="journal article" date="2014" name="Int. J. Syst. Evol. Microbiol.">
        <title>Complete genome sequence of Corynebacterium casei LMG S-19264T (=DSM 44701T), isolated from a smear-ripened cheese.</title>
        <authorList>
            <consortium name="US DOE Joint Genome Institute (JGI-PGF)"/>
            <person name="Walter F."/>
            <person name="Albersmeier A."/>
            <person name="Kalinowski J."/>
            <person name="Ruckert C."/>
        </authorList>
    </citation>
    <scope>NUCLEOTIDE SEQUENCE</scope>
    <source>
        <strain evidence="6">KCTC 32437</strain>
    </source>
</reference>
<evidence type="ECO:0000313" key="7">
    <source>
        <dbReference type="Proteomes" id="UP000646579"/>
    </source>
</evidence>
<dbReference type="Pfam" id="PF13377">
    <property type="entry name" value="Peripla_BP_3"/>
    <property type="match status" value="1"/>
</dbReference>
<sequence length="348" mass="38137">MEPEGKPRGRRPVTIVDVAEHAGVALGTVSRYLNDRPMRESNRRMIADAIAALGYRRNAAAASMKSNKSQFVGLMVPSLGQVHARLIDDLIRLLRLRGRTVLLYRHEQDARSFADGLDFFANHRVDAVVMDGNEQLWEAAKEQLPDNVPVILFDNDLPGIVADRVLVDNRASSALLVEQIIAAGHRRIATVHGPLHRSVARDRLAGYKSALAAHNVPTVAEYICNGDWTEEGGYFAVSRLMALEAPPTAVFSANYNMTVGVLRWLRDNGLTIGWDISLASFDDVELFALHRPGITAVAQPVPRLAEAIAATIIARLEHPEAQQRHVALSGELMIRGSVASVGTQEAER</sequence>
<dbReference type="PANTHER" id="PTHR30146:SF148">
    <property type="entry name" value="HTH-TYPE TRANSCRIPTIONAL REPRESSOR PURR-RELATED"/>
    <property type="match status" value="1"/>
</dbReference>
<evidence type="ECO:0000259" key="5">
    <source>
        <dbReference type="PROSITE" id="PS50932"/>
    </source>
</evidence>
<dbReference type="PANTHER" id="PTHR30146">
    <property type="entry name" value="LACI-RELATED TRANSCRIPTIONAL REPRESSOR"/>
    <property type="match status" value="1"/>
</dbReference>
<organism evidence="6 7">
    <name type="scientific">Devosia pacifica</name>
    <dbReference type="NCBI Taxonomy" id="1335967"/>
    <lineage>
        <taxon>Bacteria</taxon>
        <taxon>Pseudomonadati</taxon>
        <taxon>Pseudomonadota</taxon>
        <taxon>Alphaproteobacteria</taxon>
        <taxon>Hyphomicrobiales</taxon>
        <taxon>Devosiaceae</taxon>
        <taxon>Devosia</taxon>
    </lineage>
</organism>
<name>A0A918SD69_9HYPH</name>
<dbReference type="SUPFAM" id="SSF53822">
    <property type="entry name" value="Periplasmic binding protein-like I"/>
    <property type="match status" value="1"/>
</dbReference>
<dbReference type="GO" id="GO:0003700">
    <property type="term" value="F:DNA-binding transcription factor activity"/>
    <property type="evidence" value="ECO:0007669"/>
    <property type="project" value="TreeGrafter"/>
</dbReference>
<keyword evidence="4" id="KW-0804">Transcription</keyword>